<evidence type="ECO:0008006" key="4">
    <source>
        <dbReference type="Google" id="ProtNLM"/>
    </source>
</evidence>
<dbReference type="AlphaFoldDB" id="A0A9J6GU23"/>
<feature type="region of interest" description="Disordered" evidence="1">
    <location>
        <begin position="1"/>
        <end position="20"/>
    </location>
</feature>
<dbReference type="VEuPathDB" id="VectorBase:HLOH_051643"/>
<evidence type="ECO:0000313" key="3">
    <source>
        <dbReference type="Proteomes" id="UP000821853"/>
    </source>
</evidence>
<keyword evidence="3" id="KW-1185">Reference proteome</keyword>
<protein>
    <recommendedName>
        <fullName evidence="4">Cr1-8 nvi</fullName>
    </recommendedName>
</protein>
<accession>A0A9J6GU23</accession>
<feature type="compositionally biased region" description="Low complexity" evidence="1">
    <location>
        <begin position="33"/>
        <end position="42"/>
    </location>
</feature>
<dbReference type="OMA" id="SSHIMRY"/>
<reference evidence="2 3" key="1">
    <citation type="journal article" date="2020" name="Cell">
        <title>Large-Scale Comparative Analyses of Tick Genomes Elucidate Their Genetic Diversity and Vector Capacities.</title>
        <authorList>
            <consortium name="Tick Genome and Microbiome Consortium (TIGMIC)"/>
            <person name="Jia N."/>
            <person name="Wang J."/>
            <person name="Shi W."/>
            <person name="Du L."/>
            <person name="Sun Y."/>
            <person name="Zhan W."/>
            <person name="Jiang J.F."/>
            <person name="Wang Q."/>
            <person name="Zhang B."/>
            <person name="Ji P."/>
            <person name="Bell-Sakyi L."/>
            <person name="Cui X.M."/>
            <person name="Yuan T.T."/>
            <person name="Jiang B.G."/>
            <person name="Yang W.F."/>
            <person name="Lam T.T."/>
            <person name="Chang Q.C."/>
            <person name="Ding S.J."/>
            <person name="Wang X.J."/>
            <person name="Zhu J.G."/>
            <person name="Ruan X.D."/>
            <person name="Zhao L."/>
            <person name="Wei J.T."/>
            <person name="Ye R.Z."/>
            <person name="Que T.C."/>
            <person name="Du C.H."/>
            <person name="Zhou Y.H."/>
            <person name="Cheng J.X."/>
            <person name="Dai P.F."/>
            <person name="Guo W.B."/>
            <person name="Han X.H."/>
            <person name="Huang E.J."/>
            <person name="Li L.F."/>
            <person name="Wei W."/>
            <person name="Gao Y.C."/>
            <person name="Liu J.Z."/>
            <person name="Shao H.Z."/>
            <person name="Wang X."/>
            <person name="Wang C.C."/>
            <person name="Yang T.C."/>
            <person name="Huo Q.B."/>
            <person name="Li W."/>
            <person name="Chen H.Y."/>
            <person name="Chen S.E."/>
            <person name="Zhou L.G."/>
            <person name="Ni X.B."/>
            <person name="Tian J.H."/>
            <person name="Sheng Y."/>
            <person name="Liu T."/>
            <person name="Pan Y.S."/>
            <person name="Xia L.Y."/>
            <person name="Li J."/>
            <person name="Zhao F."/>
            <person name="Cao W.C."/>
        </authorList>
    </citation>
    <scope>NUCLEOTIDE SEQUENCE [LARGE SCALE GENOMIC DNA]</scope>
    <source>
        <strain evidence="2">HaeL-2018</strain>
    </source>
</reference>
<organism evidence="2 3">
    <name type="scientific">Haemaphysalis longicornis</name>
    <name type="common">Bush tick</name>
    <dbReference type="NCBI Taxonomy" id="44386"/>
    <lineage>
        <taxon>Eukaryota</taxon>
        <taxon>Metazoa</taxon>
        <taxon>Ecdysozoa</taxon>
        <taxon>Arthropoda</taxon>
        <taxon>Chelicerata</taxon>
        <taxon>Arachnida</taxon>
        <taxon>Acari</taxon>
        <taxon>Parasitiformes</taxon>
        <taxon>Ixodida</taxon>
        <taxon>Ixodoidea</taxon>
        <taxon>Ixodidae</taxon>
        <taxon>Haemaphysalinae</taxon>
        <taxon>Haemaphysalis</taxon>
    </lineage>
</organism>
<dbReference type="Proteomes" id="UP000821853">
    <property type="component" value="Unassembled WGS sequence"/>
</dbReference>
<dbReference type="EMBL" id="JABSTR010000008">
    <property type="protein sequence ID" value="KAH9378232.1"/>
    <property type="molecule type" value="Genomic_DNA"/>
</dbReference>
<comment type="caution">
    <text evidence="2">The sequence shown here is derived from an EMBL/GenBank/DDBJ whole genome shotgun (WGS) entry which is preliminary data.</text>
</comment>
<gene>
    <name evidence="2" type="ORF">HPB48_015343</name>
</gene>
<dbReference type="PANTHER" id="PTHR46579:SF1">
    <property type="entry name" value="F5_8 TYPE C DOMAIN-CONTAINING PROTEIN"/>
    <property type="match status" value="1"/>
</dbReference>
<name>A0A9J6GU23_HAELO</name>
<evidence type="ECO:0000256" key="1">
    <source>
        <dbReference type="SAM" id="MobiDB-lite"/>
    </source>
</evidence>
<sequence length="798" mass="88928">MSRRKRYLDPGSSINEFPKSTETYVKRVARSLSPPASASQQADPHDHAFVSVQPASPPSTIDFDQLPDPDSTDNEASQPPGNEDGQNLSADDLLALTVKFVLDFGLPWTGVEALQRLIDHILDRHDIPKSKYLFKKKVGAGIENARFHFYCSECMTLVAETSGKLKERNGVQGSCASCGRRFSGRQMLCDGHFFVTLPVVSQLSALLTDSSIATALHEGLLKIQKPAGAGYVTDITDGSLYAEFRRKLSPEDVTLTFSTDGSPVFKSSIYSIWPIQLSINELPPNVRNKNVITSALWYGQKHPEMSLLLGTFVRQMEDLIGASVTWKIPRTGTAVNSKMYCFSCCADSPARAAMQNVQQYNGYYDCSWCLHPGVNVQGKVKFTADVVKADREAEDTKENMRVAAATGKLVNGVRGPTPLINLPHFDIIWGFSPDYMHCVLLGVTRQFTDLWLTNTDYKNSYIGSEDKTAAIDERLCRIKPPLLVSRLPRSILQRKLWKASEWQQWLLYFSLPCLEGILPEAFLEHFSLLVEGIGLLLQGTVSSADIDRSTVCLIRFLVQIKFLYCNRQMTSNVHQPRHLPKSVVLKGPLWAHSCFSFECNIGSTKRLVTSARGVPMQIVERLMMSSNYRAIKARASPRTRDCLLSETPARETSLLMSKPRAASGPLLEFVQNEAGDMICSRIVEHDRVTISGRVFHSEQYSRPYKTDSTAVMTGVGTFHKILHIVSFKDAGGIVKVFIVSAKFLCHPGYDSSHIMRYEGAVRFQDHQRRYGGHPETGLEHPARSDVIGLDGIGLDYIK</sequence>
<feature type="region of interest" description="Disordered" evidence="1">
    <location>
        <begin position="29"/>
        <end position="88"/>
    </location>
</feature>
<evidence type="ECO:0000313" key="2">
    <source>
        <dbReference type="EMBL" id="KAH9378232.1"/>
    </source>
</evidence>
<feature type="compositionally biased region" description="Polar residues" evidence="1">
    <location>
        <begin position="74"/>
        <end position="88"/>
    </location>
</feature>
<dbReference type="PANTHER" id="PTHR46579">
    <property type="entry name" value="F5/8 TYPE C DOMAIN-CONTAINING PROTEIN-RELATED"/>
    <property type="match status" value="1"/>
</dbReference>
<proteinExistence type="predicted"/>
<dbReference type="OrthoDB" id="6504234at2759"/>